<dbReference type="SUPFAM" id="SSF46785">
    <property type="entry name" value="Winged helix' DNA-binding domain"/>
    <property type="match status" value="1"/>
</dbReference>
<gene>
    <name evidence="5" type="ORF">EV669_11215</name>
</gene>
<evidence type="ECO:0000256" key="3">
    <source>
        <dbReference type="ARBA" id="ARBA00023163"/>
    </source>
</evidence>
<dbReference type="CDD" id="cd00090">
    <property type="entry name" value="HTH_ARSR"/>
    <property type="match status" value="1"/>
</dbReference>
<keyword evidence="3" id="KW-0804">Transcription</keyword>
<protein>
    <submittedName>
        <fullName evidence="5">DNA-binding transcriptional ArsR family regulator</fullName>
    </submittedName>
</protein>
<feature type="domain" description="HTH arsR-type" evidence="4">
    <location>
        <begin position="1"/>
        <end position="87"/>
    </location>
</feature>
<comment type="caution">
    <text evidence="5">The sequence shown here is derived from an EMBL/GenBank/DDBJ whole genome shotgun (WGS) entry which is preliminary data.</text>
</comment>
<dbReference type="InterPro" id="IPR011991">
    <property type="entry name" value="ArsR-like_HTH"/>
</dbReference>
<dbReference type="PANTHER" id="PTHR43132:SF2">
    <property type="entry name" value="ARSENICAL RESISTANCE OPERON REPRESSOR ARSR-RELATED"/>
    <property type="match status" value="1"/>
</dbReference>
<evidence type="ECO:0000256" key="1">
    <source>
        <dbReference type="ARBA" id="ARBA00023015"/>
    </source>
</evidence>
<dbReference type="Pfam" id="PF12840">
    <property type="entry name" value="HTH_20"/>
    <property type="match status" value="1"/>
</dbReference>
<dbReference type="GO" id="GO:0003677">
    <property type="term" value="F:DNA binding"/>
    <property type="evidence" value="ECO:0007669"/>
    <property type="project" value="UniProtKB-KW"/>
</dbReference>
<dbReference type="PANTHER" id="PTHR43132">
    <property type="entry name" value="ARSENICAL RESISTANCE OPERON REPRESSOR ARSR-RELATED"/>
    <property type="match status" value="1"/>
</dbReference>
<accession>A0ABY2CTH1</accession>
<organism evidence="5 6">
    <name type="scientific">Gulbenkiania mobilis</name>
    <dbReference type="NCBI Taxonomy" id="397457"/>
    <lineage>
        <taxon>Bacteria</taxon>
        <taxon>Pseudomonadati</taxon>
        <taxon>Pseudomonadota</taxon>
        <taxon>Betaproteobacteria</taxon>
        <taxon>Neisseriales</taxon>
        <taxon>Chromobacteriaceae</taxon>
        <taxon>Gulbenkiania</taxon>
    </lineage>
</organism>
<keyword evidence="6" id="KW-1185">Reference proteome</keyword>
<reference evidence="5 6" key="1">
    <citation type="submission" date="2019-03" db="EMBL/GenBank/DDBJ databases">
        <title>Genomic Encyclopedia of Type Strains, Phase IV (KMG-IV): sequencing the most valuable type-strain genomes for metagenomic binning, comparative biology and taxonomic classification.</title>
        <authorList>
            <person name="Goeker M."/>
        </authorList>
    </citation>
    <scope>NUCLEOTIDE SEQUENCE [LARGE SCALE GENOMIC DNA]</scope>
    <source>
        <strain evidence="5 6">DSM 18507</strain>
    </source>
</reference>
<dbReference type="InterPro" id="IPR051011">
    <property type="entry name" value="Metal_resp_trans_reg"/>
</dbReference>
<dbReference type="InterPro" id="IPR036388">
    <property type="entry name" value="WH-like_DNA-bd_sf"/>
</dbReference>
<evidence type="ECO:0000313" key="5">
    <source>
        <dbReference type="EMBL" id="TCW28466.1"/>
    </source>
</evidence>
<dbReference type="EMBL" id="SMDA01000012">
    <property type="protein sequence ID" value="TCW28466.1"/>
    <property type="molecule type" value="Genomic_DNA"/>
</dbReference>
<dbReference type="Gene3D" id="1.10.10.10">
    <property type="entry name" value="Winged helix-like DNA-binding domain superfamily/Winged helix DNA-binding domain"/>
    <property type="match status" value="1"/>
</dbReference>
<dbReference type="PRINTS" id="PR00778">
    <property type="entry name" value="HTHARSR"/>
</dbReference>
<dbReference type="PROSITE" id="PS50987">
    <property type="entry name" value="HTH_ARSR_2"/>
    <property type="match status" value="1"/>
</dbReference>
<proteinExistence type="predicted"/>
<name>A0ABY2CTH1_GULMO</name>
<dbReference type="SMART" id="SM00418">
    <property type="entry name" value="HTH_ARSR"/>
    <property type="match status" value="1"/>
</dbReference>
<dbReference type="InterPro" id="IPR001845">
    <property type="entry name" value="HTH_ArsR_DNA-bd_dom"/>
</dbReference>
<keyword evidence="2 5" id="KW-0238">DNA-binding</keyword>
<evidence type="ECO:0000256" key="2">
    <source>
        <dbReference type="ARBA" id="ARBA00023125"/>
    </source>
</evidence>
<evidence type="ECO:0000259" key="4">
    <source>
        <dbReference type="PROSITE" id="PS50987"/>
    </source>
</evidence>
<dbReference type="InterPro" id="IPR036390">
    <property type="entry name" value="WH_DNA-bd_sf"/>
</dbReference>
<sequence length="95" mass="9848">MLAALAQPSRLAVFRLLVETGPAGLTAGQIGEALSLAPATLSFHLKSLCGAGLAEGVSEGRFIRYCARFEAMNALVGYLTENCCRASPEAGCGRC</sequence>
<evidence type="ECO:0000313" key="6">
    <source>
        <dbReference type="Proteomes" id="UP000294801"/>
    </source>
</evidence>
<keyword evidence="1" id="KW-0805">Transcription regulation</keyword>
<dbReference type="Proteomes" id="UP000294801">
    <property type="component" value="Unassembled WGS sequence"/>
</dbReference>